<dbReference type="InterPro" id="IPR001251">
    <property type="entry name" value="CRAL-TRIO_dom"/>
</dbReference>
<dbReference type="InterPro" id="IPR036865">
    <property type="entry name" value="CRAL-TRIO_dom_sf"/>
</dbReference>
<dbReference type="Proteomes" id="UP001162164">
    <property type="component" value="Unassembled WGS sequence"/>
</dbReference>
<dbReference type="EMBL" id="JAPWTJ010003117">
    <property type="protein sequence ID" value="KAJ8962416.1"/>
    <property type="molecule type" value="Genomic_DNA"/>
</dbReference>
<protein>
    <recommendedName>
        <fullName evidence="1">CRAL-TRIO domain-containing protein</fullName>
    </recommendedName>
</protein>
<proteinExistence type="predicted"/>
<sequence>MKLLSFIQDAMPLRLKEVHMVKQPFIFNMVWAIFKPFIREKLKSRIFFHGSKMSTLHKHMDPSHLPADYGGVLPKIDYSGKDWMAGVEDYVEFIKMLNSFGLRKKSA</sequence>
<dbReference type="PANTHER" id="PTHR10174:SF212">
    <property type="entry name" value="MIP26555P1"/>
    <property type="match status" value="1"/>
</dbReference>
<name>A0ABQ9IT47_9CUCU</name>
<accession>A0ABQ9IT47</accession>
<organism evidence="2 3">
    <name type="scientific">Molorchus minor</name>
    <dbReference type="NCBI Taxonomy" id="1323400"/>
    <lineage>
        <taxon>Eukaryota</taxon>
        <taxon>Metazoa</taxon>
        <taxon>Ecdysozoa</taxon>
        <taxon>Arthropoda</taxon>
        <taxon>Hexapoda</taxon>
        <taxon>Insecta</taxon>
        <taxon>Pterygota</taxon>
        <taxon>Neoptera</taxon>
        <taxon>Endopterygota</taxon>
        <taxon>Coleoptera</taxon>
        <taxon>Polyphaga</taxon>
        <taxon>Cucujiformia</taxon>
        <taxon>Chrysomeloidea</taxon>
        <taxon>Cerambycidae</taxon>
        <taxon>Lamiinae</taxon>
        <taxon>Monochamini</taxon>
        <taxon>Molorchus</taxon>
    </lineage>
</organism>
<evidence type="ECO:0000259" key="1">
    <source>
        <dbReference type="PROSITE" id="PS50191"/>
    </source>
</evidence>
<evidence type="ECO:0000313" key="2">
    <source>
        <dbReference type="EMBL" id="KAJ8962416.1"/>
    </source>
</evidence>
<reference evidence="2" key="1">
    <citation type="journal article" date="2023" name="Insect Mol. Biol.">
        <title>Genome sequencing provides insights into the evolution of gene families encoding plant cell wall-degrading enzymes in longhorned beetles.</title>
        <authorList>
            <person name="Shin N.R."/>
            <person name="Okamura Y."/>
            <person name="Kirsch R."/>
            <person name="Pauchet Y."/>
        </authorList>
    </citation>
    <scope>NUCLEOTIDE SEQUENCE</scope>
    <source>
        <strain evidence="2">MMC_N1</strain>
    </source>
</reference>
<dbReference type="Pfam" id="PF00650">
    <property type="entry name" value="CRAL_TRIO"/>
    <property type="match status" value="1"/>
</dbReference>
<dbReference type="CDD" id="cd00170">
    <property type="entry name" value="SEC14"/>
    <property type="match status" value="1"/>
</dbReference>
<dbReference type="PANTHER" id="PTHR10174">
    <property type="entry name" value="ALPHA-TOCOPHEROL TRANSFER PROTEIN-RELATED"/>
    <property type="match status" value="1"/>
</dbReference>
<dbReference type="PROSITE" id="PS50191">
    <property type="entry name" value="CRAL_TRIO"/>
    <property type="match status" value="1"/>
</dbReference>
<dbReference type="SUPFAM" id="SSF52087">
    <property type="entry name" value="CRAL/TRIO domain"/>
    <property type="match status" value="1"/>
</dbReference>
<comment type="caution">
    <text evidence="2">The sequence shown here is derived from an EMBL/GenBank/DDBJ whole genome shotgun (WGS) entry which is preliminary data.</text>
</comment>
<feature type="domain" description="CRAL-TRIO" evidence="1">
    <location>
        <begin position="1"/>
        <end position="77"/>
    </location>
</feature>
<dbReference type="Gene3D" id="3.40.525.10">
    <property type="entry name" value="CRAL-TRIO lipid binding domain"/>
    <property type="match status" value="1"/>
</dbReference>
<keyword evidence="3" id="KW-1185">Reference proteome</keyword>
<dbReference type="PRINTS" id="PR00180">
    <property type="entry name" value="CRETINALDHBP"/>
</dbReference>
<gene>
    <name evidence="2" type="ORF">NQ317_011445</name>
</gene>
<evidence type="ECO:0000313" key="3">
    <source>
        <dbReference type="Proteomes" id="UP001162164"/>
    </source>
</evidence>